<gene>
    <name evidence="2" type="ORF">Anapl_00322</name>
</gene>
<feature type="region of interest" description="Disordered" evidence="1">
    <location>
        <begin position="35"/>
        <end position="54"/>
    </location>
</feature>
<dbReference type="Proteomes" id="UP000296049">
    <property type="component" value="Unassembled WGS sequence"/>
</dbReference>
<name>R0KDF3_ANAPL</name>
<evidence type="ECO:0000313" key="3">
    <source>
        <dbReference type="Proteomes" id="UP000296049"/>
    </source>
</evidence>
<dbReference type="EMBL" id="KB742479">
    <property type="protein sequence ID" value="EOB08022.1"/>
    <property type="molecule type" value="Genomic_DNA"/>
</dbReference>
<evidence type="ECO:0000256" key="1">
    <source>
        <dbReference type="SAM" id="MobiDB-lite"/>
    </source>
</evidence>
<proteinExistence type="predicted"/>
<dbReference type="AlphaFoldDB" id="R0KDF3"/>
<sequence>MLPDLTEHIHPAISMLRLLSALILDKRTQNLLKTKGLTSGPRTSEAVRGDEEPKIRQNEAKRGDFGCLGAAPPGCTLRWVLSVEGMSAMRKSEWISVTCPLFSRSYSEMAFTIHVLSQQVCAWTWPQMEHNWNVGAFTQQLGPNGPRSWAGSGAKEAADWKTSMDNSDEKDKINSNGKLKMKTI</sequence>
<evidence type="ECO:0000313" key="2">
    <source>
        <dbReference type="EMBL" id="EOB08022.1"/>
    </source>
</evidence>
<feature type="compositionally biased region" description="Basic and acidic residues" evidence="1">
    <location>
        <begin position="45"/>
        <end position="54"/>
    </location>
</feature>
<feature type="region of interest" description="Disordered" evidence="1">
    <location>
        <begin position="144"/>
        <end position="184"/>
    </location>
</feature>
<keyword evidence="3" id="KW-1185">Reference proteome</keyword>
<reference evidence="3" key="1">
    <citation type="journal article" date="2013" name="Nat. Genet.">
        <title>The duck genome and transcriptome provide insight into an avian influenza virus reservoir species.</title>
        <authorList>
            <person name="Huang Y."/>
            <person name="Li Y."/>
            <person name="Burt D.W."/>
            <person name="Chen H."/>
            <person name="Zhang Y."/>
            <person name="Qian W."/>
            <person name="Kim H."/>
            <person name="Gan S."/>
            <person name="Zhao Y."/>
            <person name="Li J."/>
            <person name="Yi K."/>
            <person name="Feng H."/>
            <person name="Zhu P."/>
            <person name="Li B."/>
            <person name="Liu Q."/>
            <person name="Fairley S."/>
            <person name="Magor K.E."/>
            <person name="Du Z."/>
            <person name="Hu X."/>
            <person name="Goodman L."/>
            <person name="Tafer H."/>
            <person name="Vignal A."/>
            <person name="Lee T."/>
            <person name="Kim K.W."/>
            <person name="Sheng Z."/>
            <person name="An Y."/>
            <person name="Searle S."/>
            <person name="Herrero J."/>
            <person name="Groenen M.A."/>
            <person name="Crooijmans R.P."/>
            <person name="Faraut T."/>
            <person name="Cai Q."/>
            <person name="Webster R.G."/>
            <person name="Aldridge J.R."/>
            <person name="Warren W.C."/>
            <person name="Bartschat S."/>
            <person name="Kehr S."/>
            <person name="Marz M."/>
            <person name="Stadler P.F."/>
            <person name="Smith J."/>
            <person name="Kraus R.H."/>
            <person name="Zhao Y."/>
            <person name="Ren L."/>
            <person name="Fei J."/>
            <person name="Morisson M."/>
            <person name="Kaiser P."/>
            <person name="Griffin D.K."/>
            <person name="Rao M."/>
            <person name="Pitel F."/>
            <person name="Wang J."/>
            <person name="Li N."/>
        </authorList>
    </citation>
    <scope>NUCLEOTIDE SEQUENCE [LARGE SCALE GENOMIC DNA]</scope>
</reference>
<organism evidence="2 3">
    <name type="scientific">Anas platyrhynchos</name>
    <name type="common">Mallard</name>
    <name type="synonym">Anas boschas</name>
    <dbReference type="NCBI Taxonomy" id="8839"/>
    <lineage>
        <taxon>Eukaryota</taxon>
        <taxon>Metazoa</taxon>
        <taxon>Chordata</taxon>
        <taxon>Craniata</taxon>
        <taxon>Vertebrata</taxon>
        <taxon>Euteleostomi</taxon>
        <taxon>Archelosauria</taxon>
        <taxon>Archosauria</taxon>
        <taxon>Dinosauria</taxon>
        <taxon>Saurischia</taxon>
        <taxon>Theropoda</taxon>
        <taxon>Coelurosauria</taxon>
        <taxon>Aves</taxon>
        <taxon>Neognathae</taxon>
        <taxon>Galloanserae</taxon>
        <taxon>Anseriformes</taxon>
        <taxon>Anatidae</taxon>
        <taxon>Anatinae</taxon>
        <taxon>Anas</taxon>
    </lineage>
</organism>
<accession>R0KDF3</accession>
<protein>
    <submittedName>
        <fullName evidence="2">Uncharacterized protein</fullName>
    </submittedName>
</protein>